<reference evidence="2" key="1">
    <citation type="submission" date="2021-03" db="EMBL/GenBank/DDBJ databases">
        <authorList>
            <person name="Kanchanasin P."/>
            <person name="Saeng-In P."/>
            <person name="Phongsopitanun W."/>
            <person name="Yuki M."/>
            <person name="Kudo T."/>
            <person name="Ohkuma M."/>
            <person name="Tanasupawat S."/>
        </authorList>
    </citation>
    <scope>NUCLEOTIDE SEQUENCE</scope>
    <source>
        <strain evidence="2">GKU 128</strain>
    </source>
</reference>
<dbReference type="EMBL" id="JAGEOJ010000014">
    <property type="protein sequence ID" value="MBO2451800.1"/>
    <property type="molecule type" value="Genomic_DNA"/>
</dbReference>
<name>A0A939PFM8_9ACTN</name>
<evidence type="ECO:0000313" key="3">
    <source>
        <dbReference type="Proteomes" id="UP000669179"/>
    </source>
</evidence>
<feature type="domain" description="Restriction endonuclease type II-like" evidence="1">
    <location>
        <begin position="183"/>
        <end position="257"/>
    </location>
</feature>
<evidence type="ECO:0000259" key="1">
    <source>
        <dbReference type="Pfam" id="PF18741"/>
    </source>
</evidence>
<organism evidence="2 3">
    <name type="scientific">Actinomadura barringtoniae</name>
    <dbReference type="NCBI Taxonomy" id="1427535"/>
    <lineage>
        <taxon>Bacteria</taxon>
        <taxon>Bacillati</taxon>
        <taxon>Actinomycetota</taxon>
        <taxon>Actinomycetes</taxon>
        <taxon>Streptosporangiales</taxon>
        <taxon>Thermomonosporaceae</taxon>
        <taxon>Actinomadura</taxon>
    </lineage>
</organism>
<sequence length="260" mass="29348">MRYDVYRWSGLKLDRHGRAEAVVLGAPPGAVVSGRWAAWFHDVDVLRRTDDRVEVTVPRTLHLKSDSERRVRHAEVPGEDIAIVNDIPVTSVFRTAFDLSRLRPPKSGYEFVEAVVAVDALAHRHRIDSDAFLAYALAHRGWPGVRLVEPVLELSDARAESPMETRLRMLLVSGGLPVPEVQYEVAVGGRSYRLDLAYPDKWLAIEYDGEDSHRGYLGADARRQNALESAGWTFRRYTADAYYRRPAEILSDIRAALART</sequence>
<gene>
    <name evidence="2" type="ORF">J4573_32260</name>
</gene>
<comment type="caution">
    <text evidence="2">The sequence shown here is derived from an EMBL/GenBank/DDBJ whole genome shotgun (WGS) entry which is preliminary data.</text>
</comment>
<dbReference type="InterPro" id="IPR049468">
    <property type="entry name" value="Restrct_endonuc-II-like_dom"/>
</dbReference>
<accession>A0A939PFM8</accession>
<dbReference type="RefSeq" id="WP_208259702.1">
    <property type="nucleotide sequence ID" value="NZ_JAGEOJ010000014.1"/>
</dbReference>
<dbReference type="Gene3D" id="3.40.960.10">
    <property type="entry name" value="VSR Endonuclease"/>
    <property type="match status" value="1"/>
</dbReference>
<proteinExistence type="predicted"/>
<dbReference type="SUPFAM" id="SSF52980">
    <property type="entry name" value="Restriction endonuclease-like"/>
    <property type="match status" value="1"/>
</dbReference>
<evidence type="ECO:0000313" key="2">
    <source>
        <dbReference type="EMBL" id="MBO2451800.1"/>
    </source>
</evidence>
<dbReference type="InterPro" id="IPR011335">
    <property type="entry name" value="Restrct_endonuc-II-like"/>
</dbReference>
<dbReference type="AlphaFoldDB" id="A0A939PFM8"/>
<dbReference type="Proteomes" id="UP000669179">
    <property type="component" value="Unassembled WGS sequence"/>
</dbReference>
<keyword evidence="3" id="KW-1185">Reference proteome</keyword>
<dbReference type="Pfam" id="PF18741">
    <property type="entry name" value="MTES_1575"/>
    <property type="match status" value="1"/>
</dbReference>
<protein>
    <submittedName>
        <fullName evidence="2">DUF559 domain-containing protein</fullName>
    </submittedName>
</protein>